<evidence type="ECO:0000259" key="11">
    <source>
        <dbReference type="Pfam" id="PF08264"/>
    </source>
</evidence>
<dbReference type="InterPro" id="IPR001412">
    <property type="entry name" value="aa-tRNA-synth_I_CS"/>
</dbReference>
<dbReference type="Gene3D" id="3.40.50.620">
    <property type="entry name" value="HUPs"/>
    <property type="match status" value="2"/>
</dbReference>
<keyword evidence="3 8" id="KW-0547">Nucleotide-binding</keyword>
<feature type="binding site" evidence="8">
    <location>
        <position position="581"/>
    </location>
    <ligand>
        <name>ATP</name>
        <dbReference type="ChEBI" id="CHEBI:30616"/>
    </ligand>
</feature>
<evidence type="ECO:0000256" key="2">
    <source>
        <dbReference type="ARBA" id="ARBA00022598"/>
    </source>
</evidence>
<feature type="region of interest" description="Disordered" evidence="9">
    <location>
        <begin position="1"/>
        <end position="21"/>
    </location>
</feature>
<comment type="caution">
    <text evidence="8">Lacks conserved residue(s) required for the propagation of feature annotation.</text>
</comment>
<dbReference type="CDD" id="cd07962">
    <property type="entry name" value="Anticodon_Ia_Val"/>
    <property type="match status" value="1"/>
</dbReference>
<dbReference type="GO" id="GO:0005524">
    <property type="term" value="F:ATP binding"/>
    <property type="evidence" value="ECO:0007669"/>
    <property type="project" value="UniProtKB-UniRule"/>
</dbReference>
<dbReference type="Pfam" id="PF00133">
    <property type="entry name" value="tRNA-synt_1"/>
    <property type="match status" value="1"/>
</dbReference>
<comment type="subunit">
    <text evidence="8">Monomer.</text>
</comment>
<feature type="short sequence motif" description="'HIGH' region" evidence="8">
    <location>
        <begin position="54"/>
        <end position="64"/>
    </location>
</feature>
<dbReference type="SUPFAM" id="SSF52374">
    <property type="entry name" value="Nucleotidylyl transferase"/>
    <property type="match status" value="1"/>
</dbReference>
<dbReference type="GO" id="GO:0002161">
    <property type="term" value="F:aminoacyl-tRNA deacylase activity"/>
    <property type="evidence" value="ECO:0007669"/>
    <property type="project" value="InterPro"/>
</dbReference>
<dbReference type="InterPro" id="IPR009080">
    <property type="entry name" value="tRNAsynth_Ia_anticodon-bd"/>
</dbReference>
<keyword evidence="1 8" id="KW-0963">Cytoplasm</keyword>
<evidence type="ECO:0000256" key="8">
    <source>
        <dbReference type="HAMAP-Rule" id="MF_02005"/>
    </source>
</evidence>
<dbReference type="Proteomes" id="UP000294901">
    <property type="component" value="Unassembled WGS sequence"/>
</dbReference>
<comment type="similarity">
    <text evidence="8">Belongs to the class-I aminoacyl-tRNA synthetase family. ValS type 2 subfamily.</text>
</comment>
<name>A0A4R6JYB6_9ACTN</name>
<dbReference type="GO" id="GO:0004832">
    <property type="term" value="F:valine-tRNA ligase activity"/>
    <property type="evidence" value="ECO:0007669"/>
    <property type="project" value="UniProtKB-UniRule"/>
</dbReference>
<dbReference type="InterPro" id="IPR009008">
    <property type="entry name" value="Val/Leu/Ile-tRNA-synth_edit"/>
</dbReference>
<comment type="caution">
    <text evidence="12">The sequence shown here is derived from an EMBL/GenBank/DDBJ whole genome shotgun (WGS) entry which is preliminary data.</text>
</comment>
<evidence type="ECO:0000256" key="3">
    <source>
        <dbReference type="ARBA" id="ARBA00022741"/>
    </source>
</evidence>
<proteinExistence type="inferred from homology"/>
<dbReference type="RefSeq" id="WP_133874455.1">
    <property type="nucleotide sequence ID" value="NZ_BOMD01000004.1"/>
</dbReference>
<comment type="function">
    <text evidence="8">Catalyzes the attachment of valine to tRNA(Val). As ValRS can inadvertently accommodate and process structurally similar amino acids such as threonine, to avoid such errors, it has a 'posttransfer' editing activity that hydrolyzes mischarged Thr-tRNA(Val) in a tRNA-dependent manner.</text>
</comment>
<organism evidence="12 13">
    <name type="scientific">Paractinoplanes brasiliensis</name>
    <dbReference type="NCBI Taxonomy" id="52695"/>
    <lineage>
        <taxon>Bacteria</taxon>
        <taxon>Bacillati</taxon>
        <taxon>Actinomycetota</taxon>
        <taxon>Actinomycetes</taxon>
        <taxon>Micromonosporales</taxon>
        <taxon>Micromonosporaceae</taxon>
        <taxon>Paractinoplanes</taxon>
    </lineage>
</organism>
<dbReference type="PANTHER" id="PTHR11946">
    <property type="entry name" value="VALYL-TRNA SYNTHETASES"/>
    <property type="match status" value="1"/>
</dbReference>
<dbReference type="InterPro" id="IPR013155">
    <property type="entry name" value="M/V/L/I-tRNA-synth_anticd-bd"/>
</dbReference>
<dbReference type="InterPro" id="IPR022874">
    <property type="entry name" value="Valine-tRNA_ligase_type_2"/>
</dbReference>
<keyword evidence="5 8" id="KW-0648">Protein biosynthesis</keyword>
<dbReference type="PANTHER" id="PTHR11946:SF93">
    <property type="entry name" value="VALINE--TRNA LIGASE, CHLOROPLASTIC_MITOCHONDRIAL 2"/>
    <property type="match status" value="1"/>
</dbReference>
<keyword evidence="6 8" id="KW-0030">Aminoacyl-tRNA synthetase</keyword>
<dbReference type="GO" id="GO:0005829">
    <property type="term" value="C:cytosol"/>
    <property type="evidence" value="ECO:0007669"/>
    <property type="project" value="TreeGrafter"/>
</dbReference>
<feature type="domain" description="Methionyl/Valyl/Leucyl/Isoleucyl-tRNA synthetase anticodon-binding" evidence="11">
    <location>
        <begin position="656"/>
        <end position="797"/>
    </location>
</feature>
<evidence type="ECO:0000256" key="1">
    <source>
        <dbReference type="ARBA" id="ARBA00022490"/>
    </source>
</evidence>
<dbReference type="NCBIfam" id="NF009687">
    <property type="entry name" value="PRK13208.1"/>
    <property type="match status" value="1"/>
</dbReference>
<evidence type="ECO:0000256" key="9">
    <source>
        <dbReference type="SAM" id="MobiDB-lite"/>
    </source>
</evidence>
<dbReference type="PRINTS" id="PR00986">
    <property type="entry name" value="TRNASYNTHVAL"/>
</dbReference>
<dbReference type="EMBL" id="SNWR01000001">
    <property type="protein sequence ID" value="TDO40256.1"/>
    <property type="molecule type" value="Genomic_DNA"/>
</dbReference>
<dbReference type="HAMAP" id="MF_02005">
    <property type="entry name" value="Val_tRNA_synth_type2"/>
    <property type="match status" value="1"/>
</dbReference>
<dbReference type="Pfam" id="PF08264">
    <property type="entry name" value="Anticodon_1"/>
    <property type="match status" value="1"/>
</dbReference>
<evidence type="ECO:0000256" key="4">
    <source>
        <dbReference type="ARBA" id="ARBA00022840"/>
    </source>
</evidence>
<evidence type="ECO:0000313" key="12">
    <source>
        <dbReference type="EMBL" id="TDO40256.1"/>
    </source>
</evidence>
<reference evidence="12 13" key="1">
    <citation type="submission" date="2019-03" db="EMBL/GenBank/DDBJ databases">
        <title>Sequencing the genomes of 1000 actinobacteria strains.</title>
        <authorList>
            <person name="Klenk H.-P."/>
        </authorList>
    </citation>
    <scope>NUCLEOTIDE SEQUENCE [LARGE SCALE GENOMIC DNA]</scope>
    <source>
        <strain evidence="12 13">DSM 43805</strain>
    </source>
</reference>
<dbReference type="Gene3D" id="3.90.740.10">
    <property type="entry name" value="Valyl/Leucyl/Isoleucyl-tRNA synthetase, editing domain"/>
    <property type="match status" value="1"/>
</dbReference>
<dbReference type="PROSITE" id="PS00178">
    <property type="entry name" value="AA_TRNA_LIGASE_I"/>
    <property type="match status" value="1"/>
</dbReference>
<evidence type="ECO:0000259" key="10">
    <source>
        <dbReference type="Pfam" id="PF00133"/>
    </source>
</evidence>
<dbReference type="AlphaFoldDB" id="A0A4R6JYB6"/>
<sequence length="845" mass="94799">MTDTGTTGRAGLPERPSLDGLEDKWARTWQEEGTYAFDRSKERADVYAIDTPPPTVSGELHMGHVFSYTHTDTVARFQRMRGKAVFYPMGWDDNGLPTERRVQNVYGVRCDPALPYDPAWEPPAAPPKQAVAISRRNFVELCGRLTTEDEKAFEALWRRLGLSVDWDLTYTTIGPRAQAVSQRAFLDNLARGEAYTAEAPTLWDVGFRTAVAQAELEDRERPGAYHRLRFHGPDGPVEIETTRPELLPACVALVYHPGDERYEGLTTVRTPYFDVEVPVLAHPLAAKDKGTGIAMVCTFGDLTDVIWWRDLQLETRVVLGRDGRLLPDRPAGVSEAAYRDFAGLTVNAARREIVRILTETGDLLGEPRPITHPVKFYERGDSPLEIVTSRQWFFRNGGRDQELRDRMIERGRELRWFPEHMRHRYEHWVNGLTGDWLVSRQRFFGVPIPIWYRLDNAGEPDYDKFLIPDQTALPVDPSSECPPGFDESQRDVPGGFTADPDVMDTWATSSLTPQIVGGWHDDPDLFRRVFPMDHRPQAHEIIRTWLFATVLRADLENGVLPWRSAVLSGWILDPDRKKMAKSKGNVVTPMSLLEQNGSDAVRYWAANGRPGADLAFDPAQIKVGRRLATKLLNASKFALGLGAARSLRQPVTEPLDQAMLARLATVVTTATEAFDRYDHTDALQATEAFFWTFCDDYIELVKERAYAEGPAAESARAALAAGLSVLLRLFAPFLPYVTEEVWSWWRYGSVHKSTWPTPYELTRVAGEGDPSLLDLAGEALRQVRRAKSDRKLSMKAAVPLAEALGPADVLERLALVEGDLKAAGRIAKLDMLPGRTPELVIASAF</sequence>
<dbReference type="InterPro" id="IPR002303">
    <property type="entry name" value="Valyl-tRNA_ligase"/>
</dbReference>
<evidence type="ECO:0000313" key="13">
    <source>
        <dbReference type="Proteomes" id="UP000294901"/>
    </source>
</evidence>
<evidence type="ECO:0000256" key="7">
    <source>
        <dbReference type="ARBA" id="ARBA00047552"/>
    </source>
</evidence>
<evidence type="ECO:0000256" key="5">
    <source>
        <dbReference type="ARBA" id="ARBA00022917"/>
    </source>
</evidence>
<dbReference type="NCBIfam" id="NF000540">
    <property type="entry name" value="alt_ValS"/>
    <property type="match status" value="1"/>
</dbReference>
<keyword evidence="4 8" id="KW-0067">ATP-binding</keyword>
<dbReference type="InterPro" id="IPR014729">
    <property type="entry name" value="Rossmann-like_a/b/a_fold"/>
</dbReference>
<keyword evidence="13" id="KW-1185">Reference proteome</keyword>
<keyword evidence="2 8" id="KW-0436">Ligase</keyword>
<dbReference type="GO" id="GO:0006438">
    <property type="term" value="P:valyl-tRNA aminoacylation"/>
    <property type="evidence" value="ECO:0007669"/>
    <property type="project" value="UniProtKB-UniRule"/>
</dbReference>
<dbReference type="InterPro" id="IPR002300">
    <property type="entry name" value="aa-tRNA-synth_Ia"/>
</dbReference>
<protein>
    <recommendedName>
        <fullName evidence="8">Valine--tRNA ligase</fullName>
        <ecNumber evidence="8">6.1.1.9</ecNumber>
    </recommendedName>
    <alternativeName>
        <fullName evidence="8">Valyl-tRNA synthetase</fullName>
        <shortName evidence="8">ValRS</shortName>
    </alternativeName>
</protein>
<dbReference type="EC" id="6.1.1.9" evidence="8"/>
<feature type="domain" description="Aminoacyl-tRNA synthetase class Ia" evidence="10">
    <location>
        <begin position="25"/>
        <end position="616"/>
    </location>
</feature>
<evidence type="ECO:0000256" key="6">
    <source>
        <dbReference type="ARBA" id="ARBA00023146"/>
    </source>
</evidence>
<dbReference type="SUPFAM" id="SSF47323">
    <property type="entry name" value="Anticodon-binding domain of a subclass of class I aminoacyl-tRNA synthetases"/>
    <property type="match status" value="1"/>
</dbReference>
<comment type="catalytic activity">
    <reaction evidence="7 8">
        <text>tRNA(Val) + L-valine + ATP = L-valyl-tRNA(Val) + AMP + diphosphate</text>
        <dbReference type="Rhea" id="RHEA:10704"/>
        <dbReference type="Rhea" id="RHEA-COMP:9672"/>
        <dbReference type="Rhea" id="RHEA-COMP:9708"/>
        <dbReference type="ChEBI" id="CHEBI:30616"/>
        <dbReference type="ChEBI" id="CHEBI:33019"/>
        <dbReference type="ChEBI" id="CHEBI:57762"/>
        <dbReference type="ChEBI" id="CHEBI:78442"/>
        <dbReference type="ChEBI" id="CHEBI:78537"/>
        <dbReference type="ChEBI" id="CHEBI:456215"/>
        <dbReference type="EC" id="6.1.1.9"/>
    </reaction>
</comment>
<dbReference type="InterPro" id="IPR033705">
    <property type="entry name" value="Anticodon_Ia_Val"/>
</dbReference>
<dbReference type="SUPFAM" id="SSF50677">
    <property type="entry name" value="ValRS/IleRS/LeuRS editing domain"/>
    <property type="match status" value="1"/>
</dbReference>
<dbReference type="OrthoDB" id="9810365at2"/>
<dbReference type="Gene3D" id="1.10.730.10">
    <property type="entry name" value="Isoleucyl-tRNA Synthetase, Domain 1"/>
    <property type="match status" value="1"/>
</dbReference>
<gene>
    <name evidence="8" type="primary">valS</name>
    <name evidence="12" type="ORF">C8E87_3967</name>
</gene>
<dbReference type="InterPro" id="IPR048044">
    <property type="entry name" value="Valyl-tRNA_ligase_actino"/>
</dbReference>
<accession>A0A4R6JYB6</accession>
<comment type="subcellular location">
    <subcellularLocation>
        <location evidence="8">Cytoplasm</location>
    </subcellularLocation>
</comment>
<comment type="domain">
    <text evidence="8">ValRS has two distinct active sites: one for aminoacylation and one for editing. The misactivated threonine is translocated from the active site to the editing site.</text>
</comment>